<dbReference type="InterPro" id="IPR001451">
    <property type="entry name" value="Hexapep"/>
</dbReference>
<dbReference type="PANTHER" id="PTHR43300:SF11">
    <property type="entry name" value="ACETYLTRANSFERASE RV3034C-RELATED"/>
    <property type="match status" value="1"/>
</dbReference>
<accession>A0ABS5EU68</accession>
<evidence type="ECO:0000256" key="3">
    <source>
        <dbReference type="ARBA" id="ARBA00022737"/>
    </source>
</evidence>
<dbReference type="Pfam" id="PF00132">
    <property type="entry name" value="Hexapep"/>
    <property type="match status" value="1"/>
</dbReference>
<dbReference type="Proteomes" id="UP001196870">
    <property type="component" value="Unassembled WGS sequence"/>
</dbReference>
<evidence type="ECO:0000313" key="5">
    <source>
        <dbReference type="EMBL" id="MBR0663839.1"/>
    </source>
</evidence>
<dbReference type="CDD" id="cd03349">
    <property type="entry name" value="LbH_XAT"/>
    <property type="match status" value="1"/>
</dbReference>
<evidence type="ECO:0000256" key="2">
    <source>
        <dbReference type="ARBA" id="ARBA00022679"/>
    </source>
</evidence>
<keyword evidence="3" id="KW-0677">Repeat</keyword>
<dbReference type="EMBL" id="JAAGBB010000005">
    <property type="protein sequence ID" value="MBR0663839.1"/>
    <property type="molecule type" value="Genomic_DNA"/>
</dbReference>
<sequence>MEDGRKTPKLRETFVDATVSLRDVGIGQCCEILAGSRVEYTEIGDYSYLGQDCIVADATIGRFCAIAAQVRIGAPNHPIARPSLHRFTYCPEYYDATAERDHAFFRDRRADRVHIGHDVWIGHGVTVLPGVRVGNGAVLAASAVVTKDVPAYAIVGGVPARLIRERFAARIAARLERIAWWDWPFARIMERLPEFQSEDIEAFCERWDRPAGERA</sequence>
<name>A0ABS5EU68_9PROT</name>
<proteinExistence type="inferred from homology"/>
<dbReference type="InterPro" id="IPR017694">
    <property type="entry name" value="Phosphonate_tfrase_rpt"/>
</dbReference>
<dbReference type="PANTHER" id="PTHR43300">
    <property type="entry name" value="ACETYLTRANSFERASE"/>
    <property type="match status" value="1"/>
</dbReference>
<keyword evidence="2" id="KW-0808">Transferase</keyword>
<reference evidence="6" key="1">
    <citation type="journal article" date="2021" name="Syst. Appl. Microbiol.">
        <title>Roseomonas hellenica sp. nov., isolated from roots of wild-growing Alkanna tinctoria.</title>
        <authorList>
            <person name="Rat A."/>
            <person name="Naranjo H.D."/>
            <person name="Lebbe L."/>
            <person name="Cnockaert M."/>
            <person name="Krigas N."/>
            <person name="Grigoriadou K."/>
            <person name="Maloupa E."/>
            <person name="Willems A."/>
        </authorList>
    </citation>
    <scope>NUCLEOTIDE SEQUENCE [LARGE SCALE GENOMIC DNA]</scope>
    <source>
        <strain evidence="6">LMG 31523</strain>
    </source>
</reference>
<dbReference type="SUPFAM" id="SSF51161">
    <property type="entry name" value="Trimeric LpxA-like enzymes"/>
    <property type="match status" value="1"/>
</dbReference>
<dbReference type="InterPro" id="IPR018357">
    <property type="entry name" value="Hexapep_transf_CS"/>
</dbReference>
<comment type="caution">
    <text evidence="5">The sequence shown here is derived from an EMBL/GenBank/DDBJ whole genome shotgun (WGS) entry which is preliminary data.</text>
</comment>
<protein>
    <submittedName>
        <fullName evidence="5">Acetyltransferase</fullName>
    </submittedName>
</protein>
<dbReference type="PROSITE" id="PS00101">
    <property type="entry name" value="HEXAPEP_TRANSFERASES"/>
    <property type="match status" value="1"/>
</dbReference>
<dbReference type="InterPro" id="IPR050179">
    <property type="entry name" value="Trans_hexapeptide_repeat"/>
</dbReference>
<dbReference type="RefSeq" id="WP_211851430.1">
    <property type="nucleotide sequence ID" value="NZ_JAAGBB010000005.1"/>
</dbReference>
<comment type="similarity">
    <text evidence="1">Belongs to the transferase hexapeptide repeat family.</text>
</comment>
<dbReference type="NCBIfam" id="TIGR03308">
    <property type="entry name" value="phn_thr-fam"/>
    <property type="match status" value="1"/>
</dbReference>
<organism evidence="5 6">
    <name type="scientific">Plastoroseomonas hellenica</name>
    <dbReference type="NCBI Taxonomy" id="2687306"/>
    <lineage>
        <taxon>Bacteria</taxon>
        <taxon>Pseudomonadati</taxon>
        <taxon>Pseudomonadota</taxon>
        <taxon>Alphaproteobacteria</taxon>
        <taxon>Acetobacterales</taxon>
        <taxon>Acetobacteraceae</taxon>
        <taxon>Plastoroseomonas</taxon>
    </lineage>
</organism>
<dbReference type="Gene3D" id="2.160.10.10">
    <property type="entry name" value="Hexapeptide repeat proteins"/>
    <property type="match status" value="1"/>
</dbReference>
<evidence type="ECO:0000256" key="4">
    <source>
        <dbReference type="ARBA" id="ARBA00023315"/>
    </source>
</evidence>
<keyword evidence="4" id="KW-0012">Acyltransferase</keyword>
<evidence type="ECO:0000313" key="6">
    <source>
        <dbReference type="Proteomes" id="UP001196870"/>
    </source>
</evidence>
<dbReference type="InterPro" id="IPR011004">
    <property type="entry name" value="Trimer_LpxA-like_sf"/>
</dbReference>
<evidence type="ECO:0000256" key="1">
    <source>
        <dbReference type="ARBA" id="ARBA00007274"/>
    </source>
</evidence>
<keyword evidence="6" id="KW-1185">Reference proteome</keyword>
<gene>
    <name evidence="5" type="ORF">GXW71_05650</name>
</gene>